<keyword evidence="4" id="KW-1185">Reference proteome</keyword>
<comment type="caution">
    <text evidence="3">The sequence shown here is derived from an EMBL/GenBank/DDBJ whole genome shotgun (WGS) entry which is preliminary data.</text>
</comment>
<dbReference type="KEGG" id="qsa:O6P43_031643"/>
<dbReference type="AlphaFoldDB" id="A0AAD7P9K1"/>
<protein>
    <submittedName>
        <fullName evidence="3">Cysteine/Histidine-rich C1 domain family protein</fullName>
    </submittedName>
</protein>
<evidence type="ECO:0000313" key="3">
    <source>
        <dbReference type="EMBL" id="KAJ7946755.1"/>
    </source>
</evidence>
<evidence type="ECO:0000313" key="4">
    <source>
        <dbReference type="Proteomes" id="UP001163823"/>
    </source>
</evidence>
<reference evidence="3" key="1">
    <citation type="journal article" date="2023" name="Science">
        <title>Elucidation of the pathway for biosynthesis of saponin adjuvants from the soapbark tree.</title>
        <authorList>
            <person name="Reed J."/>
            <person name="Orme A."/>
            <person name="El-Demerdash A."/>
            <person name="Owen C."/>
            <person name="Martin L.B.B."/>
            <person name="Misra R.C."/>
            <person name="Kikuchi S."/>
            <person name="Rejzek M."/>
            <person name="Martin A.C."/>
            <person name="Harkess A."/>
            <person name="Leebens-Mack J."/>
            <person name="Louveau T."/>
            <person name="Stephenson M.J."/>
            <person name="Osbourn A."/>
        </authorList>
    </citation>
    <scope>NUCLEOTIDE SEQUENCE</scope>
    <source>
        <tissue evidence="3">Leaf</tissue>
    </source>
</reference>
<dbReference type="InterPro" id="IPR046349">
    <property type="entry name" value="C1-like_sf"/>
</dbReference>
<dbReference type="InterPro" id="IPR004146">
    <property type="entry name" value="DC1"/>
</dbReference>
<gene>
    <name evidence="3" type="ORF">O6P43_031643</name>
</gene>
<keyword evidence="1" id="KW-0677">Repeat</keyword>
<name>A0AAD7P9K1_QUISA</name>
<dbReference type="SUPFAM" id="SSF57889">
    <property type="entry name" value="Cysteine-rich domain"/>
    <property type="match status" value="4"/>
</dbReference>
<dbReference type="Proteomes" id="UP001163823">
    <property type="component" value="Chromosome 13"/>
</dbReference>
<evidence type="ECO:0000259" key="2">
    <source>
        <dbReference type="Pfam" id="PF03107"/>
    </source>
</evidence>
<dbReference type="EMBL" id="JARAOO010000013">
    <property type="protein sequence ID" value="KAJ7946755.1"/>
    <property type="molecule type" value="Genomic_DNA"/>
</dbReference>
<dbReference type="Pfam" id="PF03107">
    <property type="entry name" value="C1_2"/>
    <property type="match status" value="2"/>
</dbReference>
<proteinExistence type="predicted"/>
<evidence type="ECO:0000256" key="1">
    <source>
        <dbReference type="ARBA" id="ARBA00022737"/>
    </source>
</evidence>
<accession>A0AAD7P9K1</accession>
<feature type="domain" description="DC1" evidence="2">
    <location>
        <begin position="365"/>
        <end position="409"/>
    </location>
</feature>
<dbReference type="PANTHER" id="PTHR46288">
    <property type="entry name" value="PHORBOL-ESTER/DAG-TYPE DOMAIN-CONTAINING PROTEIN"/>
    <property type="match status" value="1"/>
</dbReference>
<dbReference type="PANTHER" id="PTHR46288:SF27">
    <property type="entry name" value="CYSTEINE_HISTIDINE-RICH C1 DOMAIN FAMILY PROTEIN"/>
    <property type="match status" value="1"/>
</dbReference>
<sequence length="431" mass="50020">METDHDSCHEHPLFLSDELHEESCSNCMNTIKDEQAFVCHDCMYYLHKSCFGEPLVIKHFYHPHPLAHINRTAFWCGSCHKFFEFHQCLYCELCDFTMDVRCALLLNNIESEDQSDAHDKNIDVIQHFSHQHPLKSIQITDPDAEVTCFVCCTICLQEQSLYGCISCECSAHESCARLPTEMAHPFHPPHLLSLLPRYHLFLCSCCFSLEYTFHFHCNDCSFHICLECSSQKPKIEVPLTINLPCHPQCSLNLRKPSIFWCESCCKCIQNDWSFSCEACDFHMDIFCAVTPGHQKVIHNIQHSEHEHPLRLTEKSDNSGINIDVNCFLCQERCLQQGQPFYSCIRCDCFAHKSCAELPAKIQHSFHPGHQLTLDADENEKFHCNSCLRSGTHAFRFQCKECSFNLCIKCSFLKPKIRYESHHHLAMFHRKI</sequence>
<organism evidence="3 4">
    <name type="scientific">Quillaja saponaria</name>
    <name type="common">Soap bark tree</name>
    <dbReference type="NCBI Taxonomy" id="32244"/>
    <lineage>
        <taxon>Eukaryota</taxon>
        <taxon>Viridiplantae</taxon>
        <taxon>Streptophyta</taxon>
        <taxon>Embryophyta</taxon>
        <taxon>Tracheophyta</taxon>
        <taxon>Spermatophyta</taxon>
        <taxon>Magnoliopsida</taxon>
        <taxon>eudicotyledons</taxon>
        <taxon>Gunneridae</taxon>
        <taxon>Pentapetalae</taxon>
        <taxon>rosids</taxon>
        <taxon>fabids</taxon>
        <taxon>Fabales</taxon>
        <taxon>Quillajaceae</taxon>
        <taxon>Quillaja</taxon>
    </lineage>
</organism>
<feature type="domain" description="DC1" evidence="2">
    <location>
        <begin position="304"/>
        <end position="355"/>
    </location>
</feature>